<dbReference type="Gene3D" id="1.25.40.20">
    <property type="entry name" value="Ankyrin repeat-containing domain"/>
    <property type="match status" value="1"/>
</dbReference>
<protein>
    <recommendedName>
        <fullName evidence="6">Ankyrin repeat-containing domain</fullName>
    </recommendedName>
</protein>
<dbReference type="SUPFAM" id="SSF140860">
    <property type="entry name" value="Pseudo ankyrin repeat-like"/>
    <property type="match status" value="1"/>
</dbReference>
<dbReference type="AlphaFoldDB" id="A0A8T1B6K4"/>
<dbReference type="Proteomes" id="UP000697107">
    <property type="component" value="Unassembled WGS sequence"/>
</dbReference>
<proteinExistence type="predicted"/>
<dbReference type="SUPFAM" id="SSF48403">
    <property type="entry name" value="Ankyrin repeat"/>
    <property type="match status" value="1"/>
</dbReference>
<dbReference type="PANTHER" id="PTHR46586:SF3">
    <property type="entry name" value="ANKYRIN REPEAT-CONTAINING PROTEIN"/>
    <property type="match status" value="1"/>
</dbReference>
<evidence type="ECO:0000313" key="1">
    <source>
        <dbReference type="EMBL" id="KAG2866248.1"/>
    </source>
</evidence>
<dbReference type="InterPro" id="IPR036770">
    <property type="entry name" value="Ankyrin_rpt-contain_sf"/>
</dbReference>
<evidence type="ECO:0000313" key="4">
    <source>
        <dbReference type="EMBL" id="KAG2968760.1"/>
    </source>
</evidence>
<gene>
    <name evidence="1" type="ORF">PC113_g2990</name>
    <name evidence="2" type="ORF">PC115_g17610</name>
    <name evidence="3" type="ORF">PC117_g19367</name>
    <name evidence="4" type="ORF">PC118_g17832</name>
</gene>
<dbReference type="Proteomes" id="UP000774804">
    <property type="component" value="Unassembled WGS sequence"/>
</dbReference>
<dbReference type="Proteomes" id="UP000736787">
    <property type="component" value="Unassembled WGS sequence"/>
</dbReference>
<dbReference type="EMBL" id="RCMI01000848">
    <property type="protein sequence ID" value="KAG2896085.1"/>
    <property type="molecule type" value="Genomic_DNA"/>
</dbReference>
<dbReference type="EMBL" id="RCML01000837">
    <property type="protein sequence ID" value="KAG2968760.1"/>
    <property type="molecule type" value="Genomic_DNA"/>
</dbReference>
<comment type="caution">
    <text evidence="2">The sequence shown here is derived from an EMBL/GenBank/DDBJ whole genome shotgun (WGS) entry which is preliminary data.</text>
</comment>
<dbReference type="PANTHER" id="PTHR46586">
    <property type="entry name" value="ANKYRIN REPEAT-CONTAINING PROTEIN"/>
    <property type="match status" value="1"/>
</dbReference>
<evidence type="ECO:0000313" key="3">
    <source>
        <dbReference type="EMBL" id="KAG2910626.1"/>
    </source>
</evidence>
<evidence type="ECO:0000313" key="2">
    <source>
        <dbReference type="EMBL" id="KAG2896085.1"/>
    </source>
</evidence>
<dbReference type="VEuPathDB" id="FungiDB:PC110_g10470"/>
<evidence type="ECO:0000313" key="5">
    <source>
        <dbReference type="Proteomes" id="UP000774804"/>
    </source>
</evidence>
<name>A0A8T1B6K4_9STRA</name>
<evidence type="ECO:0008006" key="6">
    <source>
        <dbReference type="Google" id="ProtNLM"/>
    </source>
</evidence>
<dbReference type="EMBL" id="RCMK01000837">
    <property type="protein sequence ID" value="KAG2910626.1"/>
    <property type="molecule type" value="Genomic_DNA"/>
</dbReference>
<reference evidence="2" key="1">
    <citation type="submission" date="2018-10" db="EMBL/GenBank/DDBJ databases">
        <title>Effector identification in a new, highly contiguous assembly of the strawberry crown rot pathogen Phytophthora cactorum.</title>
        <authorList>
            <person name="Armitage A.D."/>
            <person name="Nellist C.F."/>
            <person name="Bates H."/>
            <person name="Vickerstaff R.J."/>
            <person name="Harrison R.J."/>
        </authorList>
    </citation>
    <scope>NUCLEOTIDE SEQUENCE</scope>
    <source>
        <strain evidence="1">15-7</strain>
        <strain evidence="2">4032</strain>
        <strain evidence="3">4040</strain>
        <strain evidence="4">P415</strain>
    </source>
</reference>
<dbReference type="Proteomes" id="UP000735874">
    <property type="component" value="Unassembled WGS sequence"/>
</dbReference>
<sequence length="287" mass="32116">MASPFQLRVVAFVLRPRTPVATLLHIGALISNFLGPSSCLSLSEACTFGSIQLLDWIWGSNCTSVGDRTPGWSLTNYLRSEPFYHQWQFREGLQIAARSSDVGMVKWFFDHFSGLEVPSAVVTAAAGNGHLLVLQFLLENDQGRDRKQEQKQVEIEEDSWTDSVPIMPEGWSDPGNMVRWGGLATREAVRNKHFDVVQWLDQRAPHKNNEEDTNEIISVAANGGFVAFAEFILPERAKVVEYLHDRAQSDAIQLLLDSNLVRVNQDASASAIYTLAREGNLELMKNE</sequence>
<dbReference type="InterPro" id="IPR052050">
    <property type="entry name" value="SecEffector_AnkRepeat"/>
</dbReference>
<dbReference type="EMBL" id="RCMG01000043">
    <property type="protein sequence ID" value="KAG2866248.1"/>
    <property type="molecule type" value="Genomic_DNA"/>
</dbReference>
<accession>A0A8T1B6K4</accession>
<organism evidence="2 5">
    <name type="scientific">Phytophthora cactorum</name>
    <dbReference type="NCBI Taxonomy" id="29920"/>
    <lineage>
        <taxon>Eukaryota</taxon>
        <taxon>Sar</taxon>
        <taxon>Stramenopiles</taxon>
        <taxon>Oomycota</taxon>
        <taxon>Peronosporomycetes</taxon>
        <taxon>Peronosporales</taxon>
        <taxon>Peronosporaceae</taxon>
        <taxon>Phytophthora</taxon>
    </lineage>
</organism>